<evidence type="ECO:0000256" key="6">
    <source>
        <dbReference type="ARBA" id="ARBA00023014"/>
    </source>
</evidence>
<dbReference type="AlphaFoldDB" id="A0A151B3T1"/>
<proteinExistence type="predicted"/>
<evidence type="ECO:0000256" key="7">
    <source>
        <dbReference type="SAM" id="Phobius"/>
    </source>
</evidence>
<dbReference type="GO" id="GO:0005886">
    <property type="term" value="C:plasma membrane"/>
    <property type="evidence" value="ECO:0007669"/>
    <property type="project" value="TreeGrafter"/>
</dbReference>
<keyword evidence="7" id="KW-0812">Transmembrane</keyword>
<dbReference type="GO" id="GO:0046872">
    <property type="term" value="F:metal ion binding"/>
    <property type="evidence" value="ECO:0007669"/>
    <property type="project" value="UniProtKB-KW"/>
</dbReference>
<evidence type="ECO:0000256" key="2">
    <source>
        <dbReference type="ARBA" id="ARBA00022485"/>
    </source>
</evidence>
<accession>A0A151B3T1</accession>
<feature type="transmembrane region" description="Helical" evidence="7">
    <location>
        <begin position="189"/>
        <end position="208"/>
    </location>
</feature>
<keyword evidence="2" id="KW-0004">4Fe-4S</keyword>
<dbReference type="Pfam" id="PF12801">
    <property type="entry name" value="Fer4_5"/>
    <property type="match status" value="3"/>
</dbReference>
<feature type="domain" description="4Fe-4S ferredoxin-type" evidence="8">
    <location>
        <begin position="231"/>
        <end position="253"/>
    </location>
</feature>
<dbReference type="EMBL" id="LTBA01000017">
    <property type="protein sequence ID" value="KYH34412.1"/>
    <property type="molecule type" value="Genomic_DNA"/>
</dbReference>
<keyword evidence="7" id="KW-1133">Transmembrane helix</keyword>
<comment type="caution">
    <text evidence="9">The sequence shown here is derived from an EMBL/GenBank/DDBJ whole genome shotgun (WGS) entry which is preliminary data.</text>
</comment>
<dbReference type="InterPro" id="IPR051684">
    <property type="entry name" value="Electron_Trans/Redox"/>
</dbReference>
<dbReference type="GO" id="GO:0051539">
    <property type="term" value="F:4 iron, 4 sulfur cluster binding"/>
    <property type="evidence" value="ECO:0007669"/>
    <property type="project" value="UniProtKB-KW"/>
</dbReference>
<evidence type="ECO:0000256" key="1">
    <source>
        <dbReference type="ARBA" id="ARBA00022448"/>
    </source>
</evidence>
<dbReference type="InterPro" id="IPR017896">
    <property type="entry name" value="4Fe4S_Fe-S-bd"/>
</dbReference>
<name>A0A151B3T1_9CLOT</name>
<feature type="domain" description="4Fe-4S ferredoxin-type" evidence="8">
    <location>
        <begin position="254"/>
        <end position="285"/>
    </location>
</feature>
<evidence type="ECO:0000313" key="9">
    <source>
        <dbReference type="EMBL" id="KYH34412.1"/>
    </source>
</evidence>
<gene>
    <name evidence="9" type="primary">yccM</name>
    <name evidence="9" type="ORF">CLTEP_16450</name>
</gene>
<keyword evidence="6" id="KW-0411">Iron-sulfur</keyword>
<keyword evidence="10" id="KW-1185">Reference proteome</keyword>
<dbReference type="InterPro" id="IPR017900">
    <property type="entry name" value="4Fe4S_Fe_S_CS"/>
</dbReference>
<reference evidence="9 10" key="1">
    <citation type="submission" date="2016-02" db="EMBL/GenBank/DDBJ databases">
        <title>Genome sequence of Clostridium tepidiprofundi DSM 19306.</title>
        <authorList>
            <person name="Poehlein A."/>
            <person name="Daniel R."/>
        </authorList>
    </citation>
    <scope>NUCLEOTIDE SEQUENCE [LARGE SCALE GENOMIC DNA]</scope>
    <source>
        <strain evidence="9 10">DSM 19306</strain>
    </source>
</reference>
<evidence type="ECO:0000256" key="4">
    <source>
        <dbReference type="ARBA" id="ARBA00022982"/>
    </source>
</evidence>
<sequence>MYRDWVILKGRCANLKKLRYLLNRRVIQVLSAIGSNSYFKGFIDGKIYTGNSKRVCVPFMNCYSCPGARMGCPIGSLQAFLYSAKHKVSYYIIGFLTLIGVTMGRFVCGYLCPFGLIQELLYKIPSPKFKIPERLKYFKYVFLILFVVLLTVIWRGPAFCKYVCPVGTLEAGIPLSIANSSIRAATGNLFLWKVLLTVIIILLSIITFRPFCKVICPLGAILAFFNTISIYRYEVDKSKCTSCGLCHRKCKMNVKVYENPNSLECIRCGECKEVCPTNAIKSVIKIKE</sequence>
<evidence type="ECO:0000256" key="5">
    <source>
        <dbReference type="ARBA" id="ARBA00023004"/>
    </source>
</evidence>
<feature type="transmembrane region" description="Helical" evidence="7">
    <location>
        <begin position="90"/>
        <end position="116"/>
    </location>
</feature>
<dbReference type="PROSITE" id="PS00198">
    <property type="entry name" value="4FE4S_FER_1"/>
    <property type="match status" value="1"/>
</dbReference>
<dbReference type="PROSITE" id="PS51379">
    <property type="entry name" value="4FE4S_FER_2"/>
    <property type="match status" value="2"/>
</dbReference>
<dbReference type="PANTHER" id="PTHR30176:SF3">
    <property type="entry name" value="FERREDOXIN-TYPE PROTEIN NAPH"/>
    <property type="match status" value="1"/>
</dbReference>
<keyword evidence="4" id="KW-0249">Electron transport</keyword>
<organism evidence="9 10">
    <name type="scientific">Clostridium tepidiprofundi DSM 19306</name>
    <dbReference type="NCBI Taxonomy" id="1121338"/>
    <lineage>
        <taxon>Bacteria</taxon>
        <taxon>Bacillati</taxon>
        <taxon>Bacillota</taxon>
        <taxon>Clostridia</taxon>
        <taxon>Eubacteriales</taxon>
        <taxon>Clostridiaceae</taxon>
        <taxon>Clostridium</taxon>
    </lineage>
</organism>
<dbReference type="STRING" id="1121338.CLTEP_16450"/>
<evidence type="ECO:0000313" key="10">
    <source>
        <dbReference type="Proteomes" id="UP000075531"/>
    </source>
</evidence>
<feature type="transmembrane region" description="Helical" evidence="7">
    <location>
        <begin position="137"/>
        <end position="154"/>
    </location>
</feature>
<evidence type="ECO:0000256" key="3">
    <source>
        <dbReference type="ARBA" id="ARBA00022723"/>
    </source>
</evidence>
<protein>
    <submittedName>
        <fullName evidence="9">Putative electron transport protein YccM</fullName>
    </submittedName>
</protein>
<dbReference type="PATRIC" id="fig|1121338.3.peg.1693"/>
<keyword evidence="5" id="KW-0408">Iron</keyword>
<dbReference type="Pfam" id="PF00037">
    <property type="entry name" value="Fer4"/>
    <property type="match status" value="1"/>
</dbReference>
<dbReference type="Proteomes" id="UP000075531">
    <property type="component" value="Unassembled WGS sequence"/>
</dbReference>
<evidence type="ECO:0000259" key="8">
    <source>
        <dbReference type="PROSITE" id="PS51379"/>
    </source>
</evidence>
<keyword evidence="1" id="KW-0813">Transport</keyword>
<dbReference type="SUPFAM" id="SSF54862">
    <property type="entry name" value="4Fe-4S ferredoxins"/>
    <property type="match status" value="1"/>
</dbReference>
<dbReference type="Gene3D" id="3.30.70.20">
    <property type="match status" value="1"/>
</dbReference>
<keyword evidence="3" id="KW-0479">Metal-binding</keyword>
<keyword evidence="7" id="KW-0472">Membrane</keyword>
<dbReference type="PANTHER" id="PTHR30176">
    <property type="entry name" value="FERREDOXIN-TYPE PROTEIN NAPH"/>
    <property type="match status" value="1"/>
</dbReference>